<evidence type="ECO:0000313" key="4">
    <source>
        <dbReference type="Proteomes" id="UP000440224"/>
    </source>
</evidence>
<evidence type="ECO:0000313" key="3">
    <source>
        <dbReference type="EMBL" id="MRG94279.1"/>
    </source>
</evidence>
<dbReference type="AlphaFoldDB" id="A0A6N7PQS2"/>
<sequence>MSGAAACWPLDEEASAMGPTGGADGGEERVVLKVDTATAPTAPAPAPAPSPRSRLWTYVAVVGGLIVAAPFVVASLHQRSVAEQKCAGARKTVENRIAREDFEEIERFVAEAERVCGSEHEEEIRKLQREISEKRGPAEERQAREAQERRAAAAKEAVAEAEANERAAVKLFPERAKHIDEWLADAEKAIAQGRREDALTAVVRSEQVLDGFKGTSVERSPRWREIERRMAALRKRLGVKGDSASAAYEEGIAKEVLRQLQEDRGGR</sequence>
<keyword evidence="2" id="KW-0472">Membrane</keyword>
<dbReference type="EMBL" id="WJIE01000005">
    <property type="protein sequence ID" value="MRG94279.1"/>
    <property type="molecule type" value="Genomic_DNA"/>
</dbReference>
<gene>
    <name evidence="3" type="ORF">GF068_20470</name>
</gene>
<feature type="region of interest" description="Disordered" evidence="1">
    <location>
        <begin position="1"/>
        <end position="26"/>
    </location>
</feature>
<organism evidence="3 4">
    <name type="scientific">Polyangium spumosum</name>
    <dbReference type="NCBI Taxonomy" id="889282"/>
    <lineage>
        <taxon>Bacteria</taxon>
        <taxon>Pseudomonadati</taxon>
        <taxon>Myxococcota</taxon>
        <taxon>Polyangia</taxon>
        <taxon>Polyangiales</taxon>
        <taxon>Polyangiaceae</taxon>
        <taxon>Polyangium</taxon>
    </lineage>
</organism>
<evidence type="ECO:0000256" key="2">
    <source>
        <dbReference type="SAM" id="Phobius"/>
    </source>
</evidence>
<keyword evidence="2" id="KW-1133">Transmembrane helix</keyword>
<comment type="caution">
    <text evidence="3">The sequence shown here is derived from an EMBL/GenBank/DDBJ whole genome shotgun (WGS) entry which is preliminary data.</text>
</comment>
<protein>
    <submittedName>
        <fullName evidence="3">Uncharacterized protein</fullName>
    </submittedName>
</protein>
<dbReference type="Proteomes" id="UP000440224">
    <property type="component" value="Unassembled WGS sequence"/>
</dbReference>
<feature type="region of interest" description="Disordered" evidence="1">
    <location>
        <begin position="128"/>
        <end position="151"/>
    </location>
</feature>
<dbReference type="RefSeq" id="WP_153821086.1">
    <property type="nucleotide sequence ID" value="NZ_WJIE01000005.1"/>
</dbReference>
<proteinExistence type="predicted"/>
<keyword evidence="2" id="KW-0812">Transmembrane</keyword>
<evidence type="ECO:0000256" key="1">
    <source>
        <dbReference type="SAM" id="MobiDB-lite"/>
    </source>
</evidence>
<keyword evidence="4" id="KW-1185">Reference proteome</keyword>
<accession>A0A6N7PQS2</accession>
<reference evidence="3 4" key="1">
    <citation type="submission" date="2019-10" db="EMBL/GenBank/DDBJ databases">
        <title>A soil myxobacterium in the family Polyangiaceae.</title>
        <authorList>
            <person name="Li Y."/>
            <person name="Wang J."/>
        </authorList>
    </citation>
    <scope>NUCLEOTIDE SEQUENCE [LARGE SCALE GENOMIC DNA]</scope>
    <source>
        <strain evidence="3 4">DSM 14734</strain>
    </source>
</reference>
<name>A0A6N7PQS2_9BACT</name>
<feature type="transmembrane region" description="Helical" evidence="2">
    <location>
        <begin position="55"/>
        <end position="76"/>
    </location>
</feature>